<feature type="region of interest" description="Disordered" evidence="11">
    <location>
        <begin position="363"/>
        <end position="382"/>
    </location>
</feature>
<evidence type="ECO:0000313" key="14">
    <source>
        <dbReference type="EMBL" id="TFB90623.1"/>
    </source>
</evidence>
<evidence type="ECO:0000256" key="8">
    <source>
        <dbReference type="HAMAP-Rule" id="MF_00394"/>
    </source>
</evidence>
<evidence type="ECO:0000256" key="7">
    <source>
        <dbReference type="ARBA" id="ARBA00023264"/>
    </source>
</evidence>
<feature type="binding site" evidence="8">
    <location>
        <position position="324"/>
    </location>
    <ligand>
        <name>NADPH</name>
        <dbReference type="ChEBI" id="CHEBI:57783"/>
    </ligand>
</feature>
<dbReference type="SUPFAM" id="SSF48179">
    <property type="entry name" value="6-phosphogluconate dehydrogenase C-terminal domain-like"/>
    <property type="match status" value="1"/>
</dbReference>
<feature type="binding site" evidence="8">
    <location>
        <position position="76"/>
    </location>
    <ligand>
        <name>NADPH</name>
        <dbReference type="ChEBI" id="CHEBI:57783"/>
    </ligand>
</feature>
<evidence type="ECO:0000313" key="15">
    <source>
        <dbReference type="Proteomes" id="UP000297608"/>
    </source>
</evidence>
<feature type="domain" description="Glycerol-3-phosphate dehydrogenase NAD-dependent C-terminal" evidence="13">
    <location>
        <begin position="223"/>
        <end position="362"/>
    </location>
</feature>
<comment type="similarity">
    <text evidence="1 8 9">Belongs to the NAD-dependent glycerol-3-phosphate dehydrogenase family.</text>
</comment>
<feature type="binding site" evidence="8">
    <location>
        <position position="299"/>
    </location>
    <ligand>
        <name>sn-glycerol 3-phosphate</name>
        <dbReference type="ChEBI" id="CHEBI:57597"/>
    </ligand>
</feature>
<feature type="compositionally biased region" description="Basic residues" evidence="11">
    <location>
        <begin position="26"/>
        <end position="37"/>
    </location>
</feature>
<dbReference type="Pfam" id="PF07479">
    <property type="entry name" value="NAD_Gly3P_dh_C"/>
    <property type="match status" value="1"/>
</dbReference>
<feature type="active site" description="Proton acceptor" evidence="8">
    <location>
        <position position="234"/>
    </location>
</feature>
<feature type="region of interest" description="Disordered" evidence="11">
    <location>
        <begin position="1"/>
        <end position="38"/>
    </location>
</feature>
<evidence type="ECO:0000256" key="9">
    <source>
        <dbReference type="RuleBase" id="RU000437"/>
    </source>
</evidence>
<dbReference type="NCBIfam" id="NF000942">
    <property type="entry name" value="PRK00094.1-4"/>
    <property type="match status" value="1"/>
</dbReference>
<feature type="binding site" evidence="8">
    <location>
        <position position="149"/>
    </location>
    <ligand>
        <name>sn-glycerol 3-phosphate</name>
        <dbReference type="ChEBI" id="CHEBI:57597"/>
    </ligand>
</feature>
<comment type="caution">
    <text evidence="8">Lacks conserved residue(s) required for the propagation of feature annotation.</text>
</comment>
<keyword evidence="8" id="KW-0521">NADP</keyword>
<protein>
    <recommendedName>
        <fullName evidence="8">Glycerol-3-phosphate dehydrogenase [NAD(P)+]</fullName>
        <ecNumber evidence="8">1.1.1.94</ecNumber>
    </recommendedName>
    <alternativeName>
        <fullName evidence="8">NAD(P)(+)-dependent glycerol-3-phosphate dehydrogenase</fullName>
    </alternativeName>
    <alternativeName>
        <fullName evidence="8">NAD(P)H-dependent dihydroxyacetone-phosphate reductase</fullName>
    </alternativeName>
</protein>
<gene>
    <name evidence="8" type="primary">gpsA</name>
    <name evidence="14" type="ORF">E3O44_03245</name>
</gene>
<accession>A0ABY2IJH0</accession>
<keyword evidence="8" id="KW-0547">Nucleotide-binding</keyword>
<dbReference type="Proteomes" id="UP000297608">
    <property type="component" value="Unassembled WGS sequence"/>
</dbReference>
<feature type="binding site" evidence="8">
    <location>
        <position position="55"/>
    </location>
    <ligand>
        <name>NADPH</name>
        <dbReference type="ChEBI" id="CHEBI:57783"/>
    </ligand>
</feature>
<dbReference type="InterPro" id="IPR036291">
    <property type="entry name" value="NAD(P)-bd_dom_sf"/>
</dbReference>
<feature type="binding site" evidence="8">
    <location>
        <position position="298"/>
    </location>
    <ligand>
        <name>NADPH</name>
        <dbReference type="ChEBI" id="CHEBI:57783"/>
    </ligand>
</feature>
<dbReference type="Pfam" id="PF01210">
    <property type="entry name" value="NAD_Gly3P_dh_N"/>
    <property type="match status" value="1"/>
</dbReference>
<comment type="function">
    <text evidence="8">Catalyzes the reduction of the glycolytic intermediate dihydroxyacetone phosphate (DHAP) to sn-glycerol 3-phosphate (G3P), the key precursor for phospholipid synthesis.</text>
</comment>
<keyword evidence="5 8" id="KW-0443">Lipid metabolism</keyword>
<keyword evidence="3 8" id="KW-0560">Oxidoreductase</keyword>
<dbReference type="InterPro" id="IPR006109">
    <property type="entry name" value="G3P_DH_NAD-dep_C"/>
</dbReference>
<dbReference type="PRINTS" id="PR00077">
    <property type="entry name" value="GPDHDRGNASE"/>
</dbReference>
<name>A0ABY2IJH0_9MICO</name>
<feature type="binding site" evidence="8">
    <location>
        <position position="92"/>
    </location>
    <ligand>
        <name>NADPH</name>
        <dbReference type="ChEBI" id="CHEBI:57783"/>
    </ligand>
</feature>
<comment type="caution">
    <text evidence="14">The sequence shown here is derived from an EMBL/GenBank/DDBJ whole genome shotgun (WGS) entry which is preliminary data.</text>
</comment>
<evidence type="ECO:0000259" key="13">
    <source>
        <dbReference type="Pfam" id="PF07479"/>
    </source>
</evidence>
<evidence type="ECO:0000256" key="2">
    <source>
        <dbReference type="ARBA" id="ARBA00022516"/>
    </source>
</evidence>
<feature type="binding site" evidence="8">
    <location>
        <position position="75"/>
    </location>
    <ligand>
        <name>NADPH</name>
        <dbReference type="ChEBI" id="CHEBI:57783"/>
    </ligand>
</feature>
<feature type="binding site" evidence="8">
    <location>
        <position position="234"/>
    </location>
    <ligand>
        <name>sn-glycerol 3-phosphate</name>
        <dbReference type="ChEBI" id="CHEBI:57597"/>
    </ligand>
</feature>
<feature type="binding site" evidence="8">
    <location>
        <position position="54"/>
    </location>
    <ligand>
        <name>NADPH</name>
        <dbReference type="ChEBI" id="CHEBI:57783"/>
    </ligand>
</feature>
<reference evidence="14 15" key="1">
    <citation type="submission" date="2019-03" db="EMBL/GenBank/DDBJ databases">
        <title>Genomics of glacier-inhabiting Cryobacterium strains.</title>
        <authorList>
            <person name="Liu Q."/>
            <person name="Xin Y.-H."/>
        </authorList>
    </citation>
    <scope>NUCLEOTIDE SEQUENCE [LARGE SCALE GENOMIC DNA]</scope>
    <source>
        <strain evidence="14 15">MDB2-B</strain>
    </source>
</reference>
<keyword evidence="2 8" id="KW-0444">Lipid biosynthesis</keyword>
<dbReference type="PANTHER" id="PTHR11728">
    <property type="entry name" value="GLYCEROL-3-PHOSPHATE DEHYDROGENASE"/>
    <property type="match status" value="1"/>
</dbReference>
<feature type="binding site" evidence="8">
    <location>
        <position position="297"/>
    </location>
    <ligand>
        <name>sn-glycerol 3-phosphate</name>
        <dbReference type="ChEBI" id="CHEBI:57597"/>
    </ligand>
</feature>
<evidence type="ECO:0000256" key="3">
    <source>
        <dbReference type="ARBA" id="ARBA00023002"/>
    </source>
</evidence>
<evidence type="ECO:0000256" key="10">
    <source>
        <dbReference type="RuleBase" id="RU000439"/>
    </source>
</evidence>
<keyword evidence="4 8" id="KW-0520">NAD</keyword>
<sequence>MPSPGSSRTSAARRPRRSAGTPPSTTRRRPAVLKAKQRQGVPAGTRVAVLGAGSWGTTFAKILSDGGADVVLWARRPELAREITEGRRNSDYLPGINLPIGLRATPHLDQALAGAEQVFISVPSQSLRENLVLMEPFLEPDAILVSLMKGVERGSGQRMSQIIEEMLPIDPHHIAAISGPNLALEIAREQPTAAVVSSTSLETAQAVAILATNSYFRSYVNTDVIGTEFGGVLKNLIAVAIGIVDGVGYGENTKASIITRGLVEMTDFAVAYGAQPETLAGLAGLGDLIATCQSPLSRNNTAGRLLGQGYSIADVVKQMQQTTEGLASVGPILDLARAKGVDMPIVEQVRQVLAGTLKPRDIAPHLTTDSAEPQGERTIDDGQAHGSAALWGSVKRTLDQLRHGRRSPGGN</sequence>
<dbReference type="SUPFAM" id="SSF51735">
    <property type="entry name" value="NAD(P)-binding Rossmann-fold domains"/>
    <property type="match status" value="1"/>
</dbReference>
<evidence type="ECO:0000256" key="5">
    <source>
        <dbReference type="ARBA" id="ARBA00023098"/>
    </source>
</evidence>
<evidence type="ECO:0000256" key="11">
    <source>
        <dbReference type="SAM" id="MobiDB-lite"/>
    </source>
</evidence>
<keyword evidence="7 8" id="KW-1208">Phospholipid metabolism</keyword>
<feature type="binding site" evidence="8">
    <location>
        <position position="179"/>
    </location>
    <ligand>
        <name>sn-glycerol 3-phosphate</name>
        <dbReference type="ChEBI" id="CHEBI:57597"/>
    </ligand>
</feature>
<feature type="binding site" evidence="8">
    <location>
        <position position="149"/>
    </location>
    <ligand>
        <name>NADPH</name>
        <dbReference type="ChEBI" id="CHEBI:57783"/>
    </ligand>
</feature>
<dbReference type="NCBIfam" id="NF000940">
    <property type="entry name" value="PRK00094.1-2"/>
    <property type="match status" value="1"/>
</dbReference>
<keyword evidence="6 8" id="KW-0594">Phospholipid biosynthesis</keyword>
<evidence type="ECO:0000259" key="12">
    <source>
        <dbReference type="Pfam" id="PF01210"/>
    </source>
</evidence>
<comment type="pathway">
    <text evidence="8">Membrane lipid metabolism; glycerophospholipid metabolism.</text>
</comment>
<dbReference type="Gene3D" id="3.40.50.720">
    <property type="entry name" value="NAD(P)-binding Rossmann-like Domain"/>
    <property type="match status" value="1"/>
</dbReference>
<dbReference type="PROSITE" id="PS00957">
    <property type="entry name" value="NAD_G3PDH"/>
    <property type="match status" value="1"/>
</dbReference>
<comment type="catalytic activity">
    <reaction evidence="8">
        <text>sn-glycerol 3-phosphate + NAD(+) = dihydroxyacetone phosphate + NADH + H(+)</text>
        <dbReference type="Rhea" id="RHEA:11092"/>
        <dbReference type="ChEBI" id="CHEBI:15378"/>
        <dbReference type="ChEBI" id="CHEBI:57540"/>
        <dbReference type="ChEBI" id="CHEBI:57597"/>
        <dbReference type="ChEBI" id="CHEBI:57642"/>
        <dbReference type="ChEBI" id="CHEBI:57945"/>
        <dbReference type="EC" id="1.1.1.94"/>
    </reaction>
</comment>
<comment type="catalytic activity">
    <reaction evidence="8 10">
        <text>sn-glycerol 3-phosphate + NADP(+) = dihydroxyacetone phosphate + NADPH + H(+)</text>
        <dbReference type="Rhea" id="RHEA:11096"/>
        <dbReference type="ChEBI" id="CHEBI:15378"/>
        <dbReference type="ChEBI" id="CHEBI:57597"/>
        <dbReference type="ChEBI" id="CHEBI:57642"/>
        <dbReference type="ChEBI" id="CHEBI:57783"/>
        <dbReference type="ChEBI" id="CHEBI:58349"/>
        <dbReference type="EC" id="1.1.1.94"/>
    </reaction>
</comment>
<keyword evidence="15" id="KW-1185">Reference proteome</keyword>
<keyword evidence="8" id="KW-0963">Cytoplasm</keyword>
<evidence type="ECO:0000256" key="1">
    <source>
        <dbReference type="ARBA" id="ARBA00011009"/>
    </source>
</evidence>
<dbReference type="EMBL" id="SOFG01000004">
    <property type="protein sequence ID" value="TFB90623.1"/>
    <property type="molecule type" value="Genomic_DNA"/>
</dbReference>
<feature type="binding site" evidence="8">
    <location>
        <position position="298"/>
    </location>
    <ligand>
        <name>sn-glycerol 3-phosphate</name>
        <dbReference type="ChEBI" id="CHEBI:57597"/>
    </ligand>
</feature>
<feature type="compositionally biased region" description="Low complexity" evidence="11">
    <location>
        <begin position="1"/>
        <end position="10"/>
    </location>
</feature>
<dbReference type="InterPro" id="IPR006168">
    <property type="entry name" value="G3P_DH_NAD-dep"/>
</dbReference>
<dbReference type="PANTHER" id="PTHR11728:SF1">
    <property type="entry name" value="GLYCEROL-3-PHOSPHATE DEHYDROGENASE [NAD(+)] 2, CHLOROPLASTIC"/>
    <property type="match status" value="1"/>
</dbReference>
<comment type="subcellular location">
    <subcellularLocation>
        <location evidence="8">Cytoplasm</location>
    </subcellularLocation>
</comment>
<evidence type="ECO:0000256" key="6">
    <source>
        <dbReference type="ARBA" id="ARBA00023209"/>
    </source>
</evidence>
<dbReference type="EC" id="1.1.1.94" evidence="8"/>
<dbReference type="HAMAP" id="MF_00394">
    <property type="entry name" value="NAD_Glyc3P_dehydrog"/>
    <property type="match status" value="1"/>
</dbReference>
<feature type="binding site" evidence="8">
    <location>
        <position position="183"/>
    </location>
    <ligand>
        <name>NADPH</name>
        <dbReference type="ChEBI" id="CHEBI:57783"/>
    </ligand>
</feature>
<dbReference type="InterPro" id="IPR013328">
    <property type="entry name" value="6PGD_dom2"/>
</dbReference>
<feature type="domain" description="Glycerol-3-phosphate dehydrogenase NAD-dependent N-terminal" evidence="12">
    <location>
        <begin position="47"/>
        <end position="203"/>
    </location>
</feature>
<organism evidence="14 15">
    <name type="scientific">Cryobacterium algoricola</name>
    <dbReference type="NCBI Taxonomy" id="1259183"/>
    <lineage>
        <taxon>Bacteria</taxon>
        <taxon>Bacillati</taxon>
        <taxon>Actinomycetota</taxon>
        <taxon>Actinomycetes</taxon>
        <taxon>Micrococcales</taxon>
        <taxon>Microbacteriaceae</taxon>
        <taxon>Cryobacterium</taxon>
    </lineage>
</organism>
<dbReference type="InterPro" id="IPR011128">
    <property type="entry name" value="G3P_DH_NAD-dep_N"/>
</dbReference>
<dbReference type="Gene3D" id="1.10.1040.10">
    <property type="entry name" value="N-(1-d-carboxylethyl)-l-norvaline Dehydrogenase, domain 2"/>
    <property type="match status" value="1"/>
</dbReference>
<feature type="binding site" evidence="8">
    <location>
        <position position="287"/>
    </location>
    <ligand>
        <name>sn-glycerol 3-phosphate</name>
        <dbReference type="ChEBI" id="CHEBI:57597"/>
    </ligand>
</feature>
<proteinExistence type="inferred from homology"/>
<dbReference type="InterPro" id="IPR008927">
    <property type="entry name" value="6-PGluconate_DH-like_C_sf"/>
</dbReference>
<evidence type="ECO:0000256" key="4">
    <source>
        <dbReference type="ARBA" id="ARBA00023027"/>
    </source>
</evidence>